<evidence type="ECO:0000256" key="2">
    <source>
        <dbReference type="ARBA" id="ARBA00023125"/>
    </source>
</evidence>
<dbReference type="EC" id="2.7.1.71" evidence="6"/>
<keyword evidence="1" id="KW-0805">Transcription regulation</keyword>
<dbReference type="eggNOG" id="COG1476">
    <property type="taxonomic scope" value="Bacteria"/>
</dbReference>
<dbReference type="SUPFAM" id="SSF47413">
    <property type="entry name" value="lambda repressor-like DNA-binding domains"/>
    <property type="match status" value="1"/>
</dbReference>
<dbReference type="PANTHER" id="PTHR46797">
    <property type="entry name" value="HTH-TYPE TRANSCRIPTIONAL REGULATOR"/>
    <property type="match status" value="1"/>
</dbReference>
<dbReference type="InterPro" id="IPR010982">
    <property type="entry name" value="Lambda_DNA-bd_dom_sf"/>
</dbReference>
<evidence type="ECO:0000256" key="3">
    <source>
        <dbReference type="ARBA" id="ARBA00023163"/>
    </source>
</evidence>
<dbReference type="InterPro" id="IPR050807">
    <property type="entry name" value="TransReg_Diox_bact_type"/>
</dbReference>
<dbReference type="InterPro" id="IPR001387">
    <property type="entry name" value="Cro/C1-type_HTH"/>
</dbReference>
<comment type="caution">
    <text evidence="6">The sequence shown here is derived from an EMBL/GenBank/DDBJ whole genome shotgun (WGS) entry which is preliminary data.</text>
</comment>
<name>U2ED81_9MOLU</name>
<dbReference type="GO" id="GO:0003677">
    <property type="term" value="F:DNA binding"/>
    <property type="evidence" value="ECO:0007669"/>
    <property type="project" value="UniProtKB-KW"/>
</dbReference>
<evidence type="ECO:0000313" key="7">
    <source>
        <dbReference type="Proteomes" id="UP000005707"/>
    </source>
</evidence>
<dbReference type="OrthoDB" id="1692255at2"/>
<dbReference type="InParanoid" id="U2ED81"/>
<dbReference type="STRING" id="1033810.HLPCO_000562"/>
<keyword evidence="3" id="KW-0804">Transcription</keyword>
<keyword evidence="6" id="KW-0808">Transferase</keyword>
<proteinExistence type="predicted"/>
<sequence>MAKDNINVLFGRKVRLLRNKINISQEELAHRSGLHRTYIGQVERAEKNISIKNIEKIARTLEVHIAELFNFNDL</sequence>
<dbReference type="Gene3D" id="1.10.260.40">
    <property type="entry name" value="lambda repressor-like DNA-binding domains"/>
    <property type="match status" value="1"/>
</dbReference>
<accession>U2ED81</accession>
<dbReference type="SMART" id="SM00530">
    <property type="entry name" value="HTH_XRE"/>
    <property type="match status" value="1"/>
</dbReference>
<dbReference type="PANTHER" id="PTHR46797:SF23">
    <property type="entry name" value="HTH-TYPE TRANSCRIPTIONAL REGULATOR SUTR"/>
    <property type="match status" value="1"/>
</dbReference>
<evidence type="ECO:0000313" key="5">
    <source>
        <dbReference type="EMBL" id="ERJ10955.1"/>
    </source>
</evidence>
<dbReference type="RefSeq" id="WP_008827026.1">
    <property type="nucleotide sequence ID" value="NZ_AFNU02000002.1"/>
</dbReference>
<protein>
    <submittedName>
        <fullName evidence="6">Type II restriction-modification system activator protein</fullName>
        <ecNumber evidence="6">2.7.1.71</ecNumber>
    </submittedName>
</protein>
<reference evidence="6 7" key="1">
    <citation type="journal article" date="2011" name="J. Bacteriol.">
        <title>Genome sequence of Haloplasma contractile, an unusual contractile bacterium from a deep-sea anoxic brine lake.</title>
        <authorList>
            <person name="Antunes A."/>
            <person name="Alam I."/>
            <person name="El Dorry H."/>
            <person name="Siam R."/>
            <person name="Robertson A."/>
            <person name="Bajic V.B."/>
            <person name="Stingl U."/>
        </authorList>
    </citation>
    <scope>NUCLEOTIDE SEQUENCE [LARGE SCALE GENOMIC DNA]</scope>
    <source>
        <strain evidence="6 7">SSD-17B</strain>
    </source>
</reference>
<keyword evidence="7" id="KW-1185">Reference proteome</keyword>
<dbReference type="CDD" id="cd00093">
    <property type="entry name" value="HTH_XRE"/>
    <property type="match status" value="1"/>
</dbReference>
<gene>
    <name evidence="6" type="ORF">HLPCO_000562</name>
    <name evidence="5" type="ORF">HLPCO_003042</name>
</gene>
<organism evidence="6 7">
    <name type="scientific">Haloplasma contractile SSD-17B</name>
    <dbReference type="NCBI Taxonomy" id="1033810"/>
    <lineage>
        <taxon>Bacteria</taxon>
        <taxon>Bacillati</taxon>
        <taxon>Mycoplasmatota</taxon>
        <taxon>Mollicutes</taxon>
        <taxon>Haloplasmatales</taxon>
        <taxon>Haloplasmataceae</taxon>
        <taxon>Haloplasma</taxon>
    </lineage>
</organism>
<evidence type="ECO:0000313" key="6">
    <source>
        <dbReference type="EMBL" id="ERJ12963.1"/>
    </source>
</evidence>
<dbReference type="AlphaFoldDB" id="U2ED81"/>
<feature type="domain" description="HTH cro/C1-type" evidence="4">
    <location>
        <begin position="14"/>
        <end position="68"/>
    </location>
</feature>
<dbReference type="PROSITE" id="PS50943">
    <property type="entry name" value="HTH_CROC1"/>
    <property type="match status" value="1"/>
</dbReference>
<dbReference type="EMBL" id="AFNU02000002">
    <property type="protein sequence ID" value="ERJ12963.1"/>
    <property type="molecule type" value="Genomic_DNA"/>
</dbReference>
<dbReference type="GO" id="GO:0005829">
    <property type="term" value="C:cytosol"/>
    <property type="evidence" value="ECO:0007669"/>
    <property type="project" value="TreeGrafter"/>
</dbReference>
<dbReference type="Pfam" id="PF01381">
    <property type="entry name" value="HTH_3"/>
    <property type="match status" value="1"/>
</dbReference>
<dbReference type="Proteomes" id="UP000005707">
    <property type="component" value="Unassembled WGS sequence"/>
</dbReference>
<evidence type="ECO:0000256" key="1">
    <source>
        <dbReference type="ARBA" id="ARBA00023015"/>
    </source>
</evidence>
<keyword evidence="2" id="KW-0238">DNA-binding</keyword>
<evidence type="ECO:0000259" key="4">
    <source>
        <dbReference type="PROSITE" id="PS50943"/>
    </source>
</evidence>
<dbReference type="GO" id="GO:0003700">
    <property type="term" value="F:DNA-binding transcription factor activity"/>
    <property type="evidence" value="ECO:0007669"/>
    <property type="project" value="TreeGrafter"/>
</dbReference>
<dbReference type="GO" id="GO:0004765">
    <property type="term" value="F:shikimate kinase activity"/>
    <property type="evidence" value="ECO:0007669"/>
    <property type="project" value="UniProtKB-EC"/>
</dbReference>
<reference evidence="6 7" key="2">
    <citation type="journal article" date="2013" name="PLoS ONE">
        <title>INDIGO - INtegrated Data Warehouse of MIcrobial GenOmes with Examples from the Red Sea Extremophiles.</title>
        <authorList>
            <person name="Alam I."/>
            <person name="Antunes A."/>
            <person name="Kamau A.A."/>
            <person name="Ba Alawi W."/>
            <person name="Kalkatawi M."/>
            <person name="Stingl U."/>
            <person name="Bajic V.B."/>
        </authorList>
    </citation>
    <scope>NUCLEOTIDE SEQUENCE [LARGE SCALE GENOMIC DNA]</scope>
    <source>
        <strain evidence="6 7">SSD-17B</strain>
    </source>
</reference>
<dbReference type="EMBL" id="AFNU02000021">
    <property type="protein sequence ID" value="ERJ10955.1"/>
    <property type="molecule type" value="Genomic_DNA"/>
</dbReference>